<comment type="cofactor">
    <cofactor evidence="1 6 7">
        <name>pyridoxal 5'-phosphate</name>
        <dbReference type="ChEBI" id="CHEBI:597326"/>
    </cofactor>
</comment>
<dbReference type="InterPro" id="IPR015421">
    <property type="entry name" value="PyrdxlP-dep_Trfase_major"/>
</dbReference>
<dbReference type="CDD" id="cd06450">
    <property type="entry name" value="DOPA_deC_like"/>
    <property type="match status" value="1"/>
</dbReference>
<dbReference type="AlphaFoldDB" id="A0A9W2YE29"/>
<accession>A0A9W2YE29</accession>
<sequence>MFFNCGVFQKTKSGRDNKSEGSVTMSPTSQKRSLLNSKDGSMKEMSSQECLIEKKSHLCTNNWAQLEGVFYKDFSGENGPEKMYHFLQCLSEMLTSYIISESDRSAKVLDFHHPHQLKEMMSHCLDVHSEPRDLEQVLSDVRETLKYCVKTGHPHFLNQLSTGIDVVGVAGAWTASAANTNLFTYEAAPVFTLMEEVILTRMKHFIGWKDGEAIFAPGGAISNLYGVLSARHYAMPEVKTEGIGHGANPVIFTSEQSHFSIKRAAAILGIGTNNVIFVRCLANGKMDVEDLRERMSQSLREGRKIIMVNATCGTTVLGAFDPVAEIADLCEDHHVWLHVDAAWGGGALLSRDHKYLLEGIERADSVTWNPHKMMGVPLQCSAFLTKHMGLLKSCNGMGASYLFQKDKHYDISYDTGDMSIQCGRHNDIFKLWLMWRSKGDLGFEEQINRNFLLATYLRDQIKKREGFYLVVEQIEAPNVCFWYLPPYWRTCSFQVIPKEQVAKIAPLIKSKMMEAGSLMVQYQPLGDWPNLFRVAISNPVLTRRDIDFLLDEIDHLGQEINVPENWTLDAK</sequence>
<evidence type="ECO:0000256" key="6">
    <source>
        <dbReference type="PIRSR" id="PIRSR602129-50"/>
    </source>
</evidence>
<dbReference type="GO" id="GO:0004351">
    <property type="term" value="F:glutamate decarboxylase activity"/>
    <property type="evidence" value="ECO:0007669"/>
    <property type="project" value="TreeGrafter"/>
</dbReference>
<dbReference type="GeneID" id="106072827"/>
<dbReference type="InterPro" id="IPR021115">
    <property type="entry name" value="Pyridoxal-P_BS"/>
</dbReference>
<evidence type="ECO:0000256" key="3">
    <source>
        <dbReference type="ARBA" id="ARBA00022793"/>
    </source>
</evidence>
<evidence type="ECO:0000313" key="9">
    <source>
        <dbReference type="Proteomes" id="UP001165740"/>
    </source>
</evidence>
<evidence type="ECO:0000313" key="10">
    <source>
        <dbReference type="RefSeq" id="XP_055860975.1"/>
    </source>
</evidence>
<keyword evidence="3" id="KW-0210">Decarboxylase</keyword>
<keyword evidence="5 7" id="KW-0456">Lyase</keyword>
<keyword evidence="4 6" id="KW-0663">Pyridoxal phosphate</keyword>
<dbReference type="InterPro" id="IPR015424">
    <property type="entry name" value="PyrdxlP-dep_Trfase"/>
</dbReference>
<evidence type="ECO:0000256" key="2">
    <source>
        <dbReference type="ARBA" id="ARBA00009533"/>
    </source>
</evidence>
<dbReference type="Gene3D" id="3.90.1150.170">
    <property type="match status" value="1"/>
</dbReference>
<name>A0A9W2YE29_BIOGL</name>
<dbReference type="GO" id="GO:0009449">
    <property type="term" value="P:gamma-aminobutyric acid biosynthetic process"/>
    <property type="evidence" value="ECO:0007669"/>
    <property type="project" value="TreeGrafter"/>
</dbReference>
<protein>
    <submittedName>
        <fullName evidence="10">Glutamate decarboxylase 1-like</fullName>
    </submittedName>
</protein>
<dbReference type="OMA" id="AGMVIFK"/>
<dbReference type="GO" id="GO:0005737">
    <property type="term" value="C:cytoplasm"/>
    <property type="evidence" value="ECO:0007669"/>
    <property type="project" value="TreeGrafter"/>
</dbReference>
<feature type="region of interest" description="Disordered" evidence="8">
    <location>
        <begin position="13"/>
        <end position="41"/>
    </location>
</feature>
<organism evidence="9 10">
    <name type="scientific">Biomphalaria glabrata</name>
    <name type="common">Bloodfluke planorb</name>
    <name type="synonym">Freshwater snail</name>
    <dbReference type="NCBI Taxonomy" id="6526"/>
    <lineage>
        <taxon>Eukaryota</taxon>
        <taxon>Metazoa</taxon>
        <taxon>Spiralia</taxon>
        <taxon>Lophotrochozoa</taxon>
        <taxon>Mollusca</taxon>
        <taxon>Gastropoda</taxon>
        <taxon>Heterobranchia</taxon>
        <taxon>Euthyneura</taxon>
        <taxon>Panpulmonata</taxon>
        <taxon>Hygrophila</taxon>
        <taxon>Lymnaeoidea</taxon>
        <taxon>Planorbidae</taxon>
        <taxon>Biomphalaria</taxon>
    </lineage>
</organism>
<evidence type="ECO:0000256" key="5">
    <source>
        <dbReference type="ARBA" id="ARBA00023239"/>
    </source>
</evidence>
<dbReference type="PANTHER" id="PTHR45677:SF10">
    <property type="entry name" value="GLUTAMATE DECARBOXYLASE"/>
    <property type="match status" value="1"/>
</dbReference>
<dbReference type="Pfam" id="PF00282">
    <property type="entry name" value="Pyridoxal_deC"/>
    <property type="match status" value="1"/>
</dbReference>
<evidence type="ECO:0000256" key="4">
    <source>
        <dbReference type="ARBA" id="ARBA00022898"/>
    </source>
</evidence>
<dbReference type="SUPFAM" id="SSF53383">
    <property type="entry name" value="PLP-dependent transferases"/>
    <property type="match status" value="1"/>
</dbReference>
<dbReference type="RefSeq" id="XP_055860975.1">
    <property type="nucleotide sequence ID" value="XM_056005000.1"/>
</dbReference>
<evidence type="ECO:0000256" key="8">
    <source>
        <dbReference type="SAM" id="MobiDB-lite"/>
    </source>
</evidence>
<dbReference type="OrthoDB" id="392571at2759"/>
<dbReference type="InterPro" id="IPR002129">
    <property type="entry name" value="PyrdxlP-dep_de-COase"/>
</dbReference>
<dbReference type="Proteomes" id="UP001165740">
    <property type="component" value="Chromosome 11"/>
</dbReference>
<feature type="modified residue" description="N6-(pyridoxal phosphate)lysine" evidence="6">
    <location>
        <position position="372"/>
    </location>
</feature>
<feature type="compositionally biased region" description="Polar residues" evidence="8">
    <location>
        <begin position="20"/>
        <end position="41"/>
    </location>
</feature>
<evidence type="ECO:0000256" key="1">
    <source>
        <dbReference type="ARBA" id="ARBA00001933"/>
    </source>
</evidence>
<reference evidence="10" key="1">
    <citation type="submission" date="2025-08" db="UniProtKB">
        <authorList>
            <consortium name="RefSeq"/>
        </authorList>
    </citation>
    <scope>IDENTIFICATION</scope>
</reference>
<evidence type="ECO:0000256" key="7">
    <source>
        <dbReference type="RuleBase" id="RU000382"/>
    </source>
</evidence>
<dbReference type="Gene3D" id="3.40.640.10">
    <property type="entry name" value="Type I PLP-dependent aspartate aminotransferase-like (Major domain)"/>
    <property type="match status" value="1"/>
</dbReference>
<dbReference type="PROSITE" id="PS00392">
    <property type="entry name" value="DDC_GAD_HDC_YDC"/>
    <property type="match status" value="1"/>
</dbReference>
<dbReference type="GO" id="GO:0030170">
    <property type="term" value="F:pyridoxal phosphate binding"/>
    <property type="evidence" value="ECO:0007669"/>
    <property type="project" value="InterPro"/>
</dbReference>
<gene>
    <name evidence="10" type="primary">LOC106072827</name>
</gene>
<keyword evidence="9" id="KW-1185">Reference proteome</keyword>
<dbReference type="PANTHER" id="PTHR45677">
    <property type="entry name" value="GLUTAMATE DECARBOXYLASE-RELATED"/>
    <property type="match status" value="1"/>
</dbReference>
<proteinExistence type="inferred from homology"/>
<comment type="similarity">
    <text evidence="2 7">Belongs to the group II decarboxylase family.</text>
</comment>